<reference evidence="2" key="1">
    <citation type="submission" date="2023-04" db="EMBL/GenBank/DDBJ databases">
        <title>Phytophthora fragariaefolia NBRC 109709.</title>
        <authorList>
            <person name="Ichikawa N."/>
            <person name="Sato H."/>
            <person name="Tonouchi N."/>
        </authorList>
    </citation>
    <scope>NUCLEOTIDE SEQUENCE</scope>
    <source>
        <strain evidence="2">NBRC 109709</strain>
    </source>
</reference>
<sequence length="289" mass="33369">MDQVLASLPATHTSPSGIQDVARTRHLPPPKMVSSLHCFIVGVMTSALVSRVLDVIFVLAFFIVSSSVRPSISPQVWTTLPQSPIHIQSPHFTNSTIWYFKKFTSRKLISWVIFSDLHGTETSPGFRTLVELIEERTTPQLCHWKSFSFIVTFPFDEVITAALRRASTFRPSQVQDLLHLILVVQVVDLPTVFREQRWIEVIVSVHVNLISRSFRKYSPRFETTDVYPRIDSVTDVRDLAFHPEVVKHPLDPERTMGQLHHQTIQHIHRWIHLHYHELQLQLHLPFTPS</sequence>
<feature type="region of interest" description="Disordered" evidence="1">
    <location>
        <begin position="1"/>
        <end position="21"/>
    </location>
</feature>
<organism evidence="2 3">
    <name type="scientific">Phytophthora fragariaefolia</name>
    <dbReference type="NCBI Taxonomy" id="1490495"/>
    <lineage>
        <taxon>Eukaryota</taxon>
        <taxon>Sar</taxon>
        <taxon>Stramenopiles</taxon>
        <taxon>Oomycota</taxon>
        <taxon>Peronosporomycetes</taxon>
        <taxon>Peronosporales</taxon>
        <taxon>Peronosporaceae</taxon>
        <taxon>Phytophthora</taxon>
    </lineage>
</organism>
<dbReference type="AlphaFoldDB" id="A0A9W7D4X0"/>
<accession>A0A9W7D4X0</accession>
<evidence type="ECO:0000313" key="2">
    <source>
        <dbReference type="EMBL" id="GMF59778.1"/>
    </source>
</evidence>
<protein>
    <submittedName>
        <fullName evidence="2">Unnamed protein product</fullName>
    </submittedName>
</protein>
<gene>
    <name evidence="2" type="ORF">Pfra01_002589900</name>
</gene>
<name>A0A9W7D4X0_9STRA</name>
<evidence type="ECO:0000256" key="1">
    <source>
        <dbReference type="SAM" id="MobiDB-lite"/>
    </source>
</evidence>
<evidence type="ECO:0000313" key="3">
    <source>
        <dbReference type="Proteomes" id="UP001165121"/>
    </source>
</evidence>
<dbReference type="Proteomes" id="UP001165121">
    <property type="component" value="Unassembled WGS sequence"/>
</dbReference>
<comment type="caution">
    <text evidence="2">The sequence shown here is derived from an EMBL/GenBank/DDBJ whole genome shotgun (WGS) entry which is preliminary data.</text>
</comment>
<keyword evidence="3" id="KW-1185">Reference proteome</keyword>
<dbReference type="EMBL" id="BSXT01005113">
    <property type="protein sequence ID" value="GMF59778.1"/>
    <property type="molecule type" value="Genomic_DNA"/>
</dbReference>
<proteinExistence type="predicted"/>